<accession>A0A485LQP6</accession>
<dbReference type="EMBL" id="CAADRA010007431">
    <property type="protein sequence ID" value="VFU01154.1"/>
    <property type="molecule type" value="Genomic_DNA"/>
</dbReference>
<reference evidence="1" key="2">
    <citation type="submission" date="2019-06" db="EMBL/GenBank/DDBJ databases">
        <title>Genomics analysis of Aphanomyces spp. identifies a new class of oomycete effector associated with host adaptation.</title>
        <authorList>
            <person name="Gaulin E."/>
        </authorList>
    </citation>
    <scope>NUCLEOTIDE SEQUENCE</scope>
    <source>
        <strain evidence="1">CBS 578.67</strain>
    </source>
</reference>
<evidence type="ECO:0000313" key="1">
    <source>
        <dbReference type="EMBL" id="KAF0683391.1"/>
    </source>
</evidence>
<protein>
    <submittedName>
        <fullName evidence="2">Aste57867_24515 protein</fullName>
    </submittedName>
</protein>
<name>A0A485LQP6_9STRA</name>
<dbReference type="EMBL" id="VJMH01007405">
    <property type="protein sequence ID" value="KAF0683391.1"/>
    <property type="molecule type" value="Genomic_DNA"/>
</dbReference>
<reference evidence="2 3" key="1">
    <citation type="submission" date="2019-03" db="EMBL/GenBank/DDBJ databases">
        <authorList>
            <person name="Gaulin E."/>
            <person name="Dumas B."/>
        </authorList>
    </citation>
    <scope>NUCLEOTIDE SEQUENCE [LARGE SCALE GENOMIC DNA]</scope>
    <source>
        <strain evidence="2">CBS 568.67</strain>
    </source>
</reference>
<dbReference type="Proteomes" id="UP000332933">
    <property type="component" value="Unassembled WGS sequence"/>
</dbReference>
<gene>
    <name evidence="2" type="primary">Aste57867_24515</name>
    <name evidence="1" type="ORF">As57867_024438</name>
    <name evidence="2" type="ORF">ASTE57867_24515</name>
</gene>
<sequence>MYLARQLCPVASPTMHQPTSSSLLKRLWATYDMNARHAVLARHLRAWRRLLSLRHIDTTHALLLRQRRDRILRRAVLRVEAMQVRRHVHHWQGVTHHRRQCVAGLLQCIHTYMLMRAMQKWRRMAWHECLVDHLDVWCDVLVHRRAVKRLSGLLRSIRKKKLCRGLARWQLATAAARWHVHHHRSTSISTLPYRVSL</sequence>
<organism evidence="2 3">
    <name type="scientific">Aphanomyces stellatus</name>
    <dbReference type="NCBI Taxonomy" id="120398"/>
    <lineage>
        <taxon>Eukaryota</taxon>
        <taxon>Sar</taxon>
        <taxon>Stramenopiles</taxon>
        <taxon>Oomycota</taxon>
        <taxon>Saprolegniomycetes</taxon>
        <taxon>Saprolegniales</taxon>
        <taxon>Verrucalvaceae</taxon>
        <taxon>Aphanomyces</taxon>
    </lineage>
</organism>
<dbReference type="OrthoDB" id="10625031at2759"/>
<dbReference type="AlphaFoldDB" id="A0A485LQP6"/>
<evidence type="ECO:0000313" key="2">
    <source>
        <dbReference type="EMBL" id="VFU01154.1"/>
    </source>
</evidence>
<proteinExistence type="predicted"/>
<evidence type="ECO:0000313" key="3">
    <source>
        <dbReference type="Proteomes" id="UP000332933"/>
    </source>
</evidence>
<keyword evidence="3" id="KW-1185">Reference proteome</keyword>